<protein>
    <submittedName>
        <fullName evidence="3">Putative 2-hydroxyglutaryl-CoA dehydratase (HgdB-like)</fullName>
    </submittedName>
</protein>
<evidence type="ECO:0000256" key="1">
    <source>
        <dbReference type="ARBA" id="ARBA00005806"/>
    </source>
</evidence>
<dbReference type="Pfam" id="PF06050">
    <property type="entry name" value="HGD-D"/>
    <property type="match status" value="1"/>
</dbReference>
<dbReference type="InterPro" id="IPR010327">
    <property type="entry name" value="FldB/FldC_alpha/beta"/>
</dbReference>
<dbReference type="AlphaFoldDB" id="A0A484HJL3"/>
<accession>A0A484HJL3</accession>
<dbReference type="PANTHER" id="PTHR30548">
    <property type="entry name" value="2-HYDROXYGLUTARYL-COA DEHYDRATASE, D-COMPONENT-RELATED"/>
    <property type="match status" value="1"/>
</dbReference>
<gene>
    <name evidence="3" type="primary">yjiM</name>
    <name evidence="3" type="ORF">EPICR_40007</name>
</gene>
<dbReference type="PANTHER" id="PTHR30548:SF6">
    <property type="entry name" value="DEHYDRATASE SUBUNIT YJIM-RELATED"/>
    <property type="match status" value="1"/>
</dbReference>
<dbReference type="NCBIfam" id="NF040772">
    <property type="entry name" value="double_cubane"/>
    <property type="match status" value="1"/>
</dbReference>
<evidence type="ECO:0000313" key="3">
    <source>
        <dbReference type="EMBL" id="VEN74428.1"/>
    </source>
</evidence>
<dbReference type="EMBL" id="CAACVI010000034">
    <property type="protein sequence ID" value="VEN74428.1"/>
    <property type="molecule type" value="Genomic_DNA"/>
</dbReference>
<dbReference type="InterPro" id="IPR047678">
    <property type="entry name" value="YjiM-like"/>
</dbReference>
<evidence type="ECO:0000256" key="2">
    <source>
        <dbReference type="SAM" id="MobiDB-lite"/>
    </source>
</evidence>
<comment type="similarity">
    <text evidence="1">Belongs to the FldB/FldC dehydratase alpha/beta subunit family.</text>
</comment>
<sequence length="402" mass="44501">MSRQVPGHAGAAENGLKGKEKKMSADIMKRLRLASDENITELKRAKSRGRGVVGFYCLYSPTEMAIAANAIPLPLCGTREDPIEAAEKILPRNLCPLIKSSFGFAVTDSCPFFRLSDIIIGDTTCDGKKKMFELLAREKTLHVLQLPQTPDTAMSLTLWRSELERFKGVMEEYAGVSITEDRLRRAIRLMNRERAARKAVMDANRMDPAPISGSLLLEILFKTGFFADKEKGISFMEEAAREAASGAFERKTPGAKKPKRILLTGVPVGMGSDKVVKIVEKGGADVVAFENCSGYKQAFQVDEQGDPMDALARQYLATPCSVMSPNTARFDLLGKMIEEFRVDGVIDLTWRACHTYNVEAFSVEAFTRKKMGVPSLHLETDYSQSDFGQLEARVDAYLEMLG</sequence>
<name>A0A484HJL3_9BACT</name>
<proteinExistence type="inferred from homology"/>
<reference evidence="3" key="1">
    <citation type="submission" date="2019-01" db="EMBL/GenBank/DDBJ databases">
        <authorList>
            <consortium name="Genoscope - CEA"/>
            <person name="William W."/>
        </authorList>
    </citation>
    <scope>NUCLEOTIDE SEQUENCE</scope>
    <source>
        <strain evidence="3">CR-1</strain>
    </source>
</reference>
<organism evidence="3">
    <name type="scientific">uncultured Desulfobacteraceae bacterium</name>
    <dbReference type="NCBI Taxonomy" id="218296"/>
    <lineage>
        <taxon>Bacteria</taxon>
        <taxon>Pseudomonadati</taxon>
        <taxon>Thermodesulfobacteriota</taxon>
        <taxon>Desulfobacteria</taxon>
        <taxon>Desulfobacterales</taxon>
        <taxon>Desulfobacteraceae</taxon>
        <taxon>environmental samples</taxon>
    </lineage>
</organism>
<dbReference type="Gene3D" id="3.40.50.11900">
    <property type="match status" value="1"/>
</dbReference>
<feature type="region of interest" description="Disordered" evidence="2">
    <location>
        <begin position="1"/>
        <end position="22"/>
    </location>
</feature>
<dbReference type="Gene3D" id="3.40.50.11890">
    <property type="match status" value="1"/>
</dbReference>
<dbReference type="Gene3D" id="1.20.1270.370">
    <property type="match status" value="1"/>
</dbReference>